<sequence length="544" mass="62832">MQQLWYKNAILYCLDVETFQDSNGDGIGDFRGLNSRLDYLSGLGVTCVWLMPFYPTPNRDNGYDVKDYFAVDPRLGDLGDFVDFVEAAENRGIRVIIDLVINHTSIEHPWFQAARESPSSPYRDYYVWKKDKPEDADEFLVFPGFQETSWTYDRKAKEYYFHRFYEHQAELNIANPAVRNEIRQVMAFWLRLGVSGFRVDAAPFLIELKSLDGAEVDEPYEYLTEFRNYLSWQRGDAILLAEANINMREAPDYFGSGDKLHMMFNFVLNQHVMYSILKGHALAIREGLYKPPTIPNKCQWANFLRNHDEFPVGRLSKSQQEEIYEAWAPEESMRIYDRGIRRRLPPMLEGNEKKLKLAHSLLLTLPGTPVIRYGEEIGMGEDLSLPERNSTRTPMQWSGDSNGGFSTANRDKCIRPPISRGKFRYQQVNVAEQQRDADSLLKVTEQMIRARRENPEFGTGEWQIVETGDQHVIGHRCGLNGTVVVAVHNMDDDQRTISLDLADLAGWSFQEILSDDAYEIPKTIESAIDVGGLGYRWFRFEQKE</sequence>
<dbReference type="AlphaFoldDB" id="A0A9X2FDU0"/>
<dbReference type="EMBL" id="JAMXLR010000072">
    <property type="protein sequence ID" value="MCO6046373.1"/>
    <property type="molecule type" value="Genomic_DNA"/>
</dbReference>
<evidence type="ECO:0000259" key="2">
    <source>
        <dbReference type="SMART" id="SM00642"/>
    </source>
</evidence>
<dbReference type="SMART" id="SM00642">
    <property type="entry name" value="Aamy"/>
    <property type="match status" value="1"/>
</dbReference>
<dbReference type="PANTHER" id="PTHR10357:SF219">
    <property type="entry name" value="MALTOSE ALPHA-D-GLUCOSYLTRANSFERASE"/>
    <property type="match status" value="1"/>
</dbReference>
<dbReference type="Gene3D" id="3.20.20.80">
    <property type="entry name" value="Glycosidases"/>
    <property type="match status" value="1"/>
</dbReference>
<keyword evidence="4" id="KW-1185">Reference proteome</keyword>
<dbReference type="SUPFAM" id="SSF51011">
    <property type="entry name" value="Glycosyl hydrolase domain"/>
    <property type="match status" value="1"/>
</dbReference>
<evidence type="ECO:0000313" key="3">
    <source>
        <dbReference type="EMBL" id="MCO6046373.1"/>
    </source>
</evidence>
<reference evidence="3" key="1">
    <citation type="submission" date="2022-06" db="EMBL/GenBank/DDBJ databases">
        <title>Aeoliella straminimaris, a novel planctomycete from sediments.</title>
        <authorList>
            <person name="Vitorino I.R."/>
            <person name="Lage O.M."/>
        </authorList>
    </citation>
    <scope>NUCLEOTIDE SEQUENCE</scope>
    <source>
        <strain evidence="3">ICT_H6.2</strain>
    </source>
</reference>
<feature type="compositionally biased region" description="Polar residues" evidence="1">
    <location>
        <begin position="387"/>
        <end position="408"/>
    </location>
</feature>
<dbReference type="Proteomes" id="UP001155241">
    <property type="component" value="Unassembled WGS sequence"/>
</dbReference>
<feature type="domain" description="Glycosyl hydrolase family 13 catalytic" evidence="2">
    <location>
        <begin position="13"/>
        <end position="414"/>
    </location>
</feature>
<organism evidence="3 4">
    <name type="scientific">Aeoliella straminimaris</name>
    <dbReference type="NCBI Taxonomy" id="2954799"/>
    <lineage>
        <taxon>Bacteria</taxon>
        <taxon>Pseudomonadati</taxon>
        <taxon>Planctomycetota</taxon>
        <taxon>Planctomycetia</taxon>
        <taxon>Pirellulales</taxon>
        <taxon>Lacipirellulaceae</taxon>
        <taxon>Aeoliella</taxon>
    </lineage>
</organism>
<dbReference type="InterPro" id="IPR045857">
    <property type="entry name" value="O16G_dom_2"/>
</dbReference>
<dbReference type="GO" id="GO:0005975">
    <property type="term" value="P:carbohydrate metabolic process"/>
    <property type="evidence" value="ECO:0007669"/>
    <property type="project" value="InterPro"/>
</dbReference>
<dbReference type="SUPFAM" id="SSF51445">
    <property type="entry name" value="(Trans)glycosidases"/>
    <property type="match status" value="1"/>
</dbReference>
<name>A0A9X2FDU0_9BACT</name>
<comment type="caution">
    <text evidence="3">The sequence shown here is derived from an EMBL/GenBank/DDBJ whole genome shotgun (WGS) entry which is preliminary data.</text>
</comment>
<dbReference type="CDD" id="cd11334">
    <property type="entry name" value="AmyAc_TreS"/>
    <property type="match status" value="1"/>
</dbReference>
<gene>
    <name evidence="3" type="ORF">NG895_20940</name>
</gene>
<evidence type="ECO:0000313" key="4">
    <source>
        <dbReference type="Proteomes" id="UP001155241"/>
    </source>
</evidence>
<dbReference type="PANTHER" id="PTHR10357">
    <property type="entry name" value="ALPHA-AMYLASE FAMILY MEMBER"/>
    <property type="match status" value="1"/>
</dbReference>
<protein>
    <submittedName>
        <fullName evidence="3">Alpha-amylase family protein</fullName>
    </submittedName>
</protein>
<dbReference type="InterPro" id="IPR006047">
    <property type="entry name" value="GH13_cat_dom"/>
</dbReference>
<dbReference type="Gene3D" id="2.60.40.1180">
    <property type="entry name" value="Golgi alpha-mannosidase II"/>
    <property type="match status" value="1"/>
</dbReference>
<dbReference type="Gene3D" id="3.90.400.10">
    <property type="entry name" value="Oligo-1,6-glucosidase, Domain 2"/>
    <property type="match status" value="1"/>
</dbReference>
<dbReference type="InterPro" id="IPR017853">
    <property type="entry name" value="GH"/>
</dbReference>
<accession>A0A9X2FDU0</accession>
<dbReference type="InterPro" id="IPR013780">
    <property type="entry name" value="Glyco_hydro_b"/>
</dbReference>
<proteinExistence type="predicted"/>
<feature type="region of interest" description="Disordered" evidence="1">
    <location>
        <begin position="382"/>
        <end position="411"/>
    </location>
</feature>
<dbReference type="Pfam" id="PF00128">
    <property type="entry name" value="Alpha-amylase"/>
    <property type="match status" value="2"/>
</dbReference>
<evidence type="ECO:0000256" key="1">
    <source>
        <dbReference type="SAM" id="MobiDB-lite"/>
    </source>
</evidence>